<reference evidence="2 3" key="1">
    <citation type="journal article" date="2023" name="G3 (Bethesda)">
        <title>A chromosome-length genome assembly and annotation of blackberry (Rubus argutus, cv. 'Hillquist').</title>
        <authorList>
            <person name="Bruna T."/>
            <person name="Aryal R."/>
            <person name="Dudchenko O."/>
            <person name="Sargent D.J."/>
            <person name="Mead D."/>
            <person name="Buti M."/>
            <person name="Cavallini A."/>
            <person name="Hytonen T."/>
            <person name="Andres J."/>
            <person name="Pham M."/>
            <person name="Weisz D."/>
            <person name="Mascagni F."/>
            <person name="Usai G."/>
            <person name="Natali L."/>
            <person name="Bassil N."/>
            <person name="Fernandez G.E."/>
            <person name="Lomsadze A."/>
            <person name="Armour M."/>
            <person name="Olukolu B."/>
            <person name="Poorten T."/>
            <person name="Britton C."/>
            <person name="Davik J."/>
            <person name="Ashrafi H."/>
            <person name="Aiden E.L."/>
            <person name="Borodovsky M."/>
            <person name="Worthington M."/>
        </authorList>
    </citation>
    <scope>NUCLEOTIDE SEQUENCE [LARGE SCALE GENOMIC DNA]</scope>
    <source>
        <strain evidence="2">PI 553951</strain>
    </source>
</reference>
<dbReference type="Proteomes" id="UP001457282">
    <property type="component" value="Unassembled WGS sequence"/>
</dbReference>
<evidence type="ECO:0000313" key="3">
    <source>
        <dbReference type="Proteomes" id="UP001457282"/>
    </source>
</evidence>
<proteinExistence type="predicted"/>
<protein>
    <submittedName>
        <fullName evidence="2">Uncharacterized protein</fullName>
    </submittedName>
</protein>
<keyword evidence="3" id="KW-1185">Reference proteome</keyword>
<dbReference type="AlphaFoldDB" id="A0AAW1YK98"/>
<accession>A0AAW1YK98</accession>
<feature type="region of interest" description="Disordered" evidence="1">
    <location>
        <begin position="1"/>
        <end position="22"/>
    </location>
</feature>
<dbReference type="EMBL" id="JBEDUW010000001">
    <property type="protein sequence ID" value="KAK9949084.1"/>
    <property type="molecule type" value="Genomic_DNA"/>
</dbReference>
<evidence type="ECO:0000313" key="2">
    <source>
        <dbReference type="EMBL" id="KAK9949084.1"/>
    </source>
</evidence>
<organism evidence="2 3">
    <name type="scientific">Rubus argutus</name>
    <name type="common">Southern blackberry</name>
    <dbReference type="NCBI Taxonomy" id="59490"/>
    <lineage>
        <taxon>Eukaryota</taxon>
        <taxon>Viridiplantae</taxon>
        <taxon>Streptophyta</taxon>
        <taxon>Embryophyta</taxon>
        <taxon>Tracheophyta</taxon>
        <taxon>Spermatophyta</taxon>
        <taxon>Magnoliopsida</taxon>
        <taxon>eudicotyledons</taxon>
        <taxon>Gunneridae</taxon>
        <taxon>Pentapetalae</taxon>
        <taxon>rosids</taxon>
        <taxon>fabids</taxon>
        <taxon>Rosales</taxon>
        <taxon>Rosaceae</taxon>
        <taxon>Rosoideae</taxon>
        <taxon>Rosoideae incertae sedis</taxon>
        <taxon>Rubus</taxon>
    </lineage>
</organism>
<comment type="caution">
    <text evidence="2">The sequence shown here is derived from an EMBL/GenBank/DDBJ whole genome shotgun (WGS) entry which is preliminary data.</text>
</comment>
<gene>
    <name evidence="2" type="ORF">M0R45_004627</name>
</gene>
<sequence length="95" mass="11024">MLWKGQSPTREPDPTGLYYDTKERNGHGLMSKVVNGDGKEYMECGPLQIFRYISCPAYHSLPYSSNMKDDALLFFSTEMRESLRYHYQFKRISGG</sequence>
<evidence type="ECO:0000256" key="1">
    <source>
        <dbReference type="SAM" id="MobiDB-lite"/>
    </source>
</evidence>
<name>A0AAW1YK98_RUBAR</name>